<organism evidence="3 4">
    <name type="scientific">Aspergillus nanangensis</name>
    <dbReference type="NCBI Taxonomy" id="2582783"/>
    <lineage>
        <taxon>Eukaryota</taxon>
        <taxon>Fungi</taxon>
        <taxon>Dikarya</taxon>
        <taxon>Ascomycota</taxon>
        <taxon>Pezizomycotina</taxon>
        <taxon>Eurotiomycetes</taxon>
        <taxon>Eurotiomycetidae</taxon>
        <taxon>Eurotiales</taxon>
        <taxon>Aspergillaceae</taxon>
        <taxon>Aspergillus</taxon>
        <taxon>Aspergillus subgen. Circumdati</taxon>
    </lineage>
</organism>
<dbReference type="AlphaFoldDB" id="A0AAD4CB00"/>
<reference evidence="3" key="2">
    <citation type="submission" date="2020-02" db="EMBL/GenBank/DDBJ databases">
        <authorList>
            <person name="Gilchrist C.L.M."/>
            <person name="Chooi Y.-H."/>
        </authorList>
    </citation>
    <scope>NUCLEOTIDE SEQUENCE</scope>
    <source>
        <strain evidence="3">MST-FP2251</strain>
    </source>
</reference>
<comment type="similarity">
    <text evidence="1">Belongs to the avfA family.</text>
</comment>
<dbReference type="PANTHER" id="PTHR43355">
    <property type="entry name" value="FLAVIN REDUCTASE (NADPH)"/>
    <property type="match status" value="1"/>
</dbReference>
<dbReference type="InterPro" id="IPR036291">
    <property type="entry name" value="NAD(P)-bd_dom_sf"/>
</dbReference>
<dbReference type="PANTHER" id="PTHR43355:SF2">
    <property type="entry name" value="FLAVIN REDUCTASE (NADPH)"/>
    <property type="match status" value="1"/>
</dbReference>
<sequence length="355" mass="39607">MVLRHFKGIPPNSDYQKAVYFFIFEHQFAFLITIIDLKMSEPRQDQTVGVIGPAGFGGSYLCVELLRRRHAVIGLSRNPDSFGAYPGYTPRSLDIESASIEDLARDFRDIDVLVSQYGPHTQGAGALQYMPYIEVVRKMILAVKLSNIKYFVFVGGAGSLLVPTTHDSLADHPSFFLSYRRQMAESDAHVKYMEERLSPIGEGLRVYRNARLAVKSGKATTTDLQTIEIYEDNVRKSDRASDYIKAGRTSLLFFEGNTSFPWTFVSPSPLYRPGPRTGSYEITIDYVPLKGVQSDENNVLDGRLTGISAADLAAAIVDEIESPKLLHKHWTASADLSNDTAYACYVTANDIQEHL</sequence>
<dbReference type="Proteomes" id="UP001194746">
    <property type="component" value="Unassembled WGS sequence"/>
</dbReference>
<proteinExistence type="inferred from homology"/>
<evidence type="ECO:0000313" key="3">
    <source>
        <dbReference type="EMBL" id="KAF9883126.1"/>
    </source>
</evidence>
<reference evidence="3" key="1">
    <citation type="journal article" date="2019" name="Beilstein J. Org. Chem.">
        <title>Nanangenines: drimane sesquiterpenoids as the dominant metabolite cohort of a novel Australian fungus, Aspergillus nanangensis.</title>
        <authorList>
            <person name="Lacey H.J."/>
            <person name="Gilchrist C.L.M."/>
            <person name="Crombie A."/>
            <person name="Kalaitzis J.A."/>
            <person name="Vuong D."/>
            <person name="Rutledge P.J."/>
            <person name="Turner P."/>
            <person name="Pitt J.I."/>
            <person name="Lacey E."/>
            <person name="Chooi Y.H."/>
            <person name="Piggott A.M."/>
        </authorList>
    </citation>
    <scope>NUCLEOTIDE SEQUENCE</scope>
    <source>
        <strain evidence="3">MST-FP2251</strain>
    </source>
</reference>
<dbReference type="InterPro" id="IPR051606">
    <property type="entry name" value="Polyketide_Oxido-like"/>
</dbReference>
<dbReference type="EMBL" id="VCAU01000183">
    <property type="protein sequence ID" value="KAF9883126.1"/>
    <property type="molecule type" value="Genomic_DNA"/>
</dbReference>
<keyword evidence="4" id="KW-1185">Reference proteome</keyword>
<feature type="domain" description="NAD(P)-binding" evidence="2">
    <location>
        <begin position="55"/>
        <end position="191"/>
    </location>
</feature>
<dbReference type="GO" id="GO:0016646">
    <property type="term" value="F:oxidoreductase activity, acting on the CH-NH group of donors, NAD or NADP as acceptor"/>
    <property type="evidence" value="ECO:0007669"/>
    <property type="project" value="TreeGrafter"/>
</dbReference>
<dbReference type="SUPFAM" id="SSF51735">
    <property type="entry name" value="NAD(P)-binding Rossmann-fold domains"/>
    <property type="match status" value="1"/>
</dbReference>
<accession>A0AAD4CB00</accession>
<evidence type="ECO:0000259" key="2">
    <source>
        <dbReference type="Pfam" id="PF13460"/>
    </source>
</evidence>
<evidence type="ECO:0000313" key="4">
    <source>
        <dbReference type="Proteomes" id="UP001194746"/>
    </source>
</evidence>
<evidence type="ECO:0000256" key="1">
    <source>
        <dbReference type="ARBA" id="ARBA00038376"/>
    </source>
</evidence>
<comment type="caution">
    <text evidence="3">The sequence shown here is derived from an EMBL/GenBank/DDBJ whole genome shotgun (WGS) entry which is preliminary data.</text>
</comment>
<dbReference type="Gene3D" id="3.40.50.720">
    <property type="entry name" value="NAD(P)-binding Rossmann-like Domain"/>
    <property type="match status" value="2"/>
</dbReference>
<dbReference type="InterPro" id="IPR016040">
    <property type="entry name" value="NAD(P)-bd_dom"/>
</dbReference>
<gene>
    <name evidence="3" type="ORF">FE257_004075</name>
</gene>
<protein>
    <recommendedName>
        <fullName evidence="2">NAD(P)-binding domain-containing protein</fullName>
    </recommendedName>
</protein>
<dbReference type="Pfam" id="PF13460">
    <property type="entry name" value="NAD_binding_10"/>
    <property type="match status" value="1"/>
</dbReference>
<name>A0AAD4CB00_ASPNN</name>